<dbReference type="GO" id="GO:0005737">
    <property type="term" value="C:cytoplasm"/>
    <property type="evidence" value="ECO:0007669"/>
    <property type="project" value="TreeGrafter"/>
</dbReference>
<accession>X0YBN1</accession>
<protein>
    <recommendedName>
        <fullName evidence="2">FAD dependent oxidoreductase domain-containing protein</fullName>
    </recommendedName>
</protein>
<gene>
    <name evidence="3" type="ORF">S01H1_80228</name>
</gene>
<evidence type="ECO:0000313" key="3">
    <source>
        <dbReference type="EMBL" id="GAG46118.1"/>
    </source>
</evidence>
<keyword evidence="1" id="KW-0560">Oxidoreductase</keyword>
<dbReference type="AlphaFoldDB" id="X0YBN1"/>
<dbReference type="InterPro" id="IPR006076">
    <property type="entry name" value="FAD-dep_OxRdtase"/>
</dbReference>
<proteinExistence type="predicted"/>
<dbReference type="SUPFAM" id="SSF54373">
    <property type="entry name" value="FAD-linked reductases, C-terminal domain"/>
    <property type="match status" value="1"/>
</dbReference>
<feature type="non-terminal residue" evidence="3">
    <location>
        <position position="1"/>
    </location>
</feature>
<dbReference type="SUPFAM" id="SSF51905">
    <property type="entry name" value="FAD/NAD(P)-binding domain"/>
    <property type="match status" value="1"/>
</dbReference>
<feature type="domain" description="FAD dependent oxidoreductase" evidence="2">
    <location>
        <begin position="1"/>
        <end position="190"/>
    </location>
</feature>
<organism evidence="3">
    <name type="scientific">marine sediment metagenome</name>
    <dbReference type="NCBI Taxonomy" id="412755"/>
    <lineage>
        <taxon>unclassified sequences</taxon>
        <taxon>metagenomes</taxon>
        <taxon>ecological metagenomes</taxon>
    </lineage>
</organism>
<evidence type="ECO:0000259" key="2">
    <source>
        <dbReference type="Pfam" id="PF01266"/>
    </source>
</evidence>
<dbReference type="GO" id="GO:0016491">
    <property type="term" value="F:oxidoreductase activity"/>
    <property type="evidence" value="ECO:0007669"/>
    <property type="project" value="UniProtKB-KW"/>
</dbReference>
<dbReference type="Pfam" id="PF01266">
    <property type="entry name" value="DAO"/>
    <property type="match status" value="1"/>
</dbReference>
<evidence type="ECO:0000256" key="1">
    <source>
        <dbReference type="ARBA" id="ARBA00023002"/>
    </source>
</evidence>
<dbReference type="EMBL" id="BARS01054155">
    <property type="protein sequence ID" value="GAG46118.1"/>
    <property type="molecule type" value="Genomic_DNA"/>
</dbReference>
<dbReference type="Gene3D" id="3.50.50.60">
    <property type="entry name" value="FAD/NAD(P)-binding domain"/>
    <property type="match status" value="2"/>
</dbReference>
<sequence>AQAAVARGAALRQGVAVTGFVTSGSRVTGVRTGKGRMMAGHVVLAAGSWTAALGRRLGATLPVRPMRGQMLAFADFSSPLRHILLGEDRGYLAPRANGFLFVGSTVEDVGFRRNTTAKGLAGLRRMAATLVPSLAYAEVASDWAGLRPGSPDGLPILGPVPGWEGLSVASGHFRKGILLAPITGRLMAQWLMQGKSEISLEPFSPARFGASAR</sequence>
<comment type="caution">
    <text evidence="3">The sequence shown here is derived from an EMBL/GenBank/DDBJ whole genome shotgun (WGS) entry which is preliminary data.</text>
</comment>
<dbReference type="PANTHER" id="PTHR13847">
    <property type="entry name" value="SARCOSINE DEHYDROGENASE-RELATED"/>
    <property type="match status" value="1"/>
</dbReference>
<dbReference type="PANTHER" id="PTHR13847:SF289">
    <property type="entry name" value="GLYCINE OXIDASE"/>
    <property type="match status" value="1"/>
</dbReference>
<dbReference type="InterPro" id="IPR036188">
    <property type="entry name" value="FAD/NAD-bd_sf"/>
</dbReference>
<reference evidence="3" key="1">
    <citation type="journal article" date="2014" name="Front. Microbiol.">
        <title>High frequency of phylogenetically diverse reductive dehalogenase-homologous genes in deep subseafloor sedimentary metagenomes.</title>
        <authorList>
            <person name="Kawai M."/>
            <person name="Futagami T."/>
            <person name="Toyoda A."/>
            <person name="Takaki Y."/>
            <person name="Nishi S."/>
            <person name="Hori S."/>
            <person name="Arai W."/>
            <person name="Tsubouchi T."/>
            <person name="Morono Y."/>
            <person name="Uchiyama I."/>
            <person name="Ito T."/>
            <person name="Fujiyama A."/>
            <person name="Inagaki F."/>
            <person name="Takami H."/>
        </authorList>
    </citation>
    <scope>NUCLEOTIDE SEQUENCE</scope>
    <source>
        <strain evidence="3">Expedition CK06-06</strain>
    </source>
</reference>
<name>X0YBN1_9ZZZZ</name>